<accession>M2Q761</accession>
<name>M2Q761_CERS8</name>
<dbReference type="OrthoDB" id="2757744at2759"/>
<evidence type="ECO:0000313" key="2">
    <source>
        <dbReference type="Proteomes" id="UP000016930"/>
    </source>
</evidence>
<dbReference type="HOGENOM" id="CLU_808930_0_0_1"/>
<dbReference type="STRING" id="914234.M2Q761"/>
<gene>
    <name evidence="1" type="ORF">CERSUDRAFT_118445</name>
</gene>
<evidence type="ECO:0008006" key="3">
    <source>
        <dbReference type="Google" id="ProtNLM"/>
    </source>
</evidence>
<dbReference type="AlphaFoldDB" id="M2Q761"/>
<protein>
    <recommendedName>
        <fullName evidence="3">HNH nuclease domain-containing protein</fullName>
    </recommendedName>
</protein>
<proteinExistence type="predicted"/>
<organism evidence="1 2">
    <name type="scientific">Ceriporiopsis subvermispora (strain B)</name>
    <name type="common">White-rot fungus</name>
    <name type="synonym">Gelatoporia subvermispora</name>
    <dbReference type="NCBI Taxonomy" id="914234"/>
    <lineage>
        <taxon>Eukaryota</taxon>
        <taxon>Fungi</taxon>
        <taxon>Dikarya</taxon>
        <taxon>Basidiomycota</taxon>
        <taxon>Agaricomycotina</taxon>
        <taxon>Agaricomycetes</taxon>
        <taxon>Polyporales</taxon>
        <taxon>Gelatoporiaceae</taxon>
        <taxon>Gelatoporia</taxon>
    </lineage>
</organism>
<dbReference type="EMBL" id="KB445809">
    <property type="protein sequence ID" value="EMD32678.1"/>
    <property type="molecule type" value="Genomic_DNA"/>
</dbReference>
<reference evidence="1 2" key="1">
    <citation type="journal article" date="2012" name="Proc. Natl. Acad. Sci. U.S.A.">
        <title>Comparative genomics of Ceriporiopsis subvermispora and Phanerochaete chrysosporium provide insight into selective ligninolysis.</title>
        <authorList>
            <person name="Fernandez-Fueyo E."/>
            <person name="Ruiz-Duenas F.J."/>
            <person name="Ferreira P."/>
            <person name="Floudas D."/>
            <person name="Hibbett D.S."/>
            <person name="Canessa P."/>
            <person name="Larrondo L.F."/>
            <person name="James T.Y."/>
            <person name="Seelenfreund D."/>
            <person name="Lobos S."/>
            <person name="Polanco R."/>
            <person name="Tello M."/>
            <person name="Honda Y."/>
            <person name="Watanabe T."/>
            <person name="Watanabe T."/>
            <person name="Ryu J.S."/>
            <person name="Kubicek C.P."/>
            <person name="Schmoll M."/>
            <person name="Gaskell J."/>
            <person name="Hammel K.E."/>
            <person name="St John F.J."/>
            <person name="Vanden Wymelenberg A."/>
            <person name="Sabat G."/>
            <person name="Splinter BonDurant S."/>
            <person name="Syed K."/>
            <person name="Yadav J.S."/>
            <person name="Doddapaneni H."/>
            <person name="Subramanian V."/>
            <person name="Lavin J.L."/>
            <person name="Oguiza J.A."/>
            <person name="Perez G."/>
            <person name="Pisabarro A.G."/>
            <person name="Ramirez L."/>
            <person name="Santoyo F."/>
            <person name="Master E."/>
            <person name="Coutinho P.M."/>
            <person name="Henrissat B."/>
            <person name="Lombard V."/>
            <person name="Magnuson J.K."/>
            <person name="Kuees U."/>
            <person name="Hori C."/>
            <person name="Igarashi K."/>
            <person name="Samejima M."/>
            <person name="Held B.W."/>
            <person name="Barry K.W."/>
            <person name="LaButti K.M."/>
            <person name="Lapidus A."/>
            <person name="Lindquist E.A."/>
            <person name="Lucas S.M."/>
            <person name="Riley R."/>
            <person name="Salamov A.A."/>
            <person name="Hoffmeister D."/>
            <person name="Schwenk D."/>
            <person name="Hadar Y."/>
            <person name="Yarden O."/>
            <person name="de Vries R.P."/>
            <person name="Wiebenga A."/>
            <person name="Stenlid J."/>
            <person name="Eastwood D."/>
            <person name="Grigoriev I.V."/>
            <person name="Berka R.M."/>
            <person name="Blanchette R.A."/>
            <person name="Kersten P."/>
            <person name="Martinez A.T."/>
            <person name="Vicuna R."/>
            <person name="Cullen D."/>
        </authorList>
    </citation>
    <scope>NUCLEOTIDE SEQUENCE [LARGE SCALE GENOMIC DNA]</scope>
    <source>
        <strain evidence="1 2">B</strain>
    </source>
</reference>
<keyword evidence="2" id="KW-1185">Reference proteome</keyword>
<sequence>MFTDQLFAAISQKTKESMSTSTLVQQAVQFLNEARKKVISPSDISVQELLQAILDYAPCDTGRRFAACAIIGAAEAVGSEAEHEDMGRAERLALLARDWLKFVLWPVKSAHRLCLSRHSSMSSAGLTEIQHVSATGRKRQDEFTRKVKKREAGRCAVTSRRNIPAAAHFIRPPIYAENEPEIFHRTITWDILRLYAGLPDECTENPEKFLRSPANGMYLNPEMRKTFDRFYWYLLPLDEPNTYRYVPLHEDMDDAVPAHRTLVTFSDHSGLGIALPHPRLVGLHAALTRVLHHTGTGEFFDRMFDRYLGEDHDLAAPVGKFCGDDLELRMALLAVLDEEVSSV</sequence>
<dbReference type="Proteomes" id="UP000016930">
    <property type="component" value="Unassembled WGS sequence"/>
</dbReference>
<evidence type="ECO:0000313" key="1">
    <source>
        <dbReference type="EMBL" id="EMD32678.1"/>
    </source>
</evidence>